<proteinExistence type="predicted"/>
<evidence type="ECO:0000313" key="2">
    <source>
        <dbReference type="Proteomes" id="UP000054018"/>
    </source>
</evidence>
<dbReference type="HOGENOM" id="CLU_2967387_0_0_1"/>
<dbReference type="EMBL" id="KN833923">
    <property type="protein sequence ID" value="KIK14761.1"/>
    <property type="molecule type" value="Genomic_DNA"/>
</dbReference>
<sequence>MDMNLQPTVIHRDLFPPFCILACRLLNASDCLSVVGHENVYFGLGQPVRTLTFFLFILL</sequence>
<gene>
    <name evidence="1" type="ORF">PISMIDRAFT_687682</name>
</gene>
<accession>A0A0C9YDI6</accession>
<organism evidence="1 2">
    <name type="scientific">Pisolithus microcarpus 441</name>
    <dbReference type="NCBI Taxonomy" id="765257"/>
    <lineage>
        <taxon>Eukaryota</taxon>
        <taxon>Fungi</taxon>
        <taxon>Dikarya</taxon>
        <taxon>Basidiomycota</taxon>
        <taxon>Agaricomycotina</taxon>
        <taxon>Agaricomycetes</taxon>
        <taxon>Agaricomycetidae</taxon>
        <taxon>Boletales</taxon>
        <taxon>Sclerodermatineae</taxon>
        <taxon>Pisolithaceae</taxon>
        <taxon>Pisolithus</taxon>
    </lineage>
</organism>
<name>A0A0C9YDI6_9AGAM</name>
<reference evidence="2" key="2">
    <citation type="submission" date="2015-01" db="EMBL/GenBank/DDBJ databases">
        <title>Evolutionary Origins and Diversification of the Mycorrhizal Mutualists.</title>
        <authorList>
            <consortium name="DOE Joint Genome Institute"/>
            <consortium name="Mycorrhizal Genomics Consortium"/>
            <person name="Kohler A."/>
            <person name="Kuo A."/>
            <person name="Nagy L.G."/>
            <person name="Floudas D."/>
            <person name="Copeland A."/>
            <person name="Barry K.W."/>
            <person name="Cichocki N."/>
            <person name="Veneault-Fourrey C."/>
            <person name="LaButti K."/>
            <person name="Lindquist E.A."/>
            <person name="Lipzen A."/>
            <person name="Lundell T."/>
            <person name="Morin E."/>
            <person name="Murat C."/>
            <person name="Riley R."/>
            <person name="Ohm R."/>
            <person name="Sun H."/>
            <person name="Tunlid A."/>
            <person name="Henrissat B."/>
            <person name="Grigoriev I.V."/>
            <person name="Hibbett D.S."/>
            <person name="Martin F."/>
        </authorList>
    </citation>
    <scope>NUCLEOTIDE SEQUENCE [LARGE SCALE GENOMIC DNA]</scope>
    <source>
        <strain evidence="2">441</strain>
    </source>
</reference>
<dbReference type="Proteomes" id="UP000054018">
    <property type="component" value="Unassembled WGS sequence"/>
</dbReference>
<evidence type="ECO:0000313" key="1">
    <source>
        <dbReference type="EMBL" id="KIK14761.1"/>
    </source>
</evidence>
<feature type="non-terminal residue" evidence="1">
    <location>
        <position position="59"/>
    </location>
</feature>
<keyword evidence="2" id="KW-1185">Reference proteome</keyword>
<protein>
    <submittedName>
        <fullName evidence="1">Uncharacterized protein</fullName>
    </submittedName>
</protein>
<reference evidence="1 2" key="1">
    <citation type="submission" date="2014-04" db="EMBL/GenBank/DDBJ databases">
        <authorList>
            <consortium name="DOE Joint Genome Institute"/>
            <person name="Kuo A."/>
            <person name="Kohler A."/>
            <person name="Costa M.D."/>
            <person name="Nagy L.G."/>
            <person name="Floudas D."/>
            <person name="Copeland A."/>
            <person name="Barry K.W."/>
            <person name="Cichocki N."/>
            <person name="Veneault-Fourrey C."/>
            <person name="LaButti K."/>
            <person name="Lindquist E.A."/>
            <person name="Lipzen A."/>
            <person name="Lundell T."/>
            <person name="Morin E."/>
            <person name="Murat C."/>
            <person name="Sun H."/>
            <person name="Tunlid A."/>
            <person name="Henrissat B."/>
            <person name="Grigoriev I.V."/>
            <person name="Hibbett D.S."/>
            <person name="Martin F."/>
            <person name="Nordberg H.P."/>
            <person name="Cantor M.N."/>
            <person name="Hua S.X."/>
        </authorList>
    </citation>
    <scope>NUCLEOTIDE SEQUENCE [LARGE SCALE GENOMIC DNA]</scope>
    <source>
        <strain evidence="1 2">441</strain>
    </source>
</reference>
<dbReference type="AlphaFoldDB" id="A0A0C9YDI6"/>